<protein>
    <submittedName>
        <fullName evidence="1">NAD(P)-binding protein</fullName>
    </submittedName>
</protein>
<sequence>MSSYAITGAARGIGFEFVNQLSAESANTVFALVRNKPTAHKLAALGRPNVHIIQADITDNEALKVAAEEVSKVTGGSLDHLINNAAFLQESTRGNTLDNYPSEDLLTKDLVDSFNINVVAVVHTINIFLPLLKKGKAKKVITISSGMGDAELVVGSECVTASPYSISKAAVNLVVAKYAAQYKLDGFTFLALSPGFVDTSVRPPTAQELEEFKEMLRNFRNVYPDFAGPITPETSVKMQLDVINKVTVADTGAFISHKGNKEWL</sequence>
<proteinExistence type="predicted"/>
<evidence type="ECO:0000313" key="2">
    <source>
        <dbReference type="Proteomes" id="UP000790709"/>
    </source>
</evidence>
<reference evidence="1" key="1">
    <citation type="journal article" date="2021" name="New Phytol.">
        <title>Evolutionary innovations through gain and loss of genes in the ectomycorrhizal Boletales.</title>
        <authorList>
            <person name="Wu G."/>
            <person name="Miyauchi S."/>
            <person name="Morin E."/>
            <person name="Kuo A."/>
            <person name="Drula E."/>
            <person name="Varga T."/>
            <person name="Kohler A."/>
            <person name="Feng B."/>
            <person name="Cao Y."/>
            <person name="Lipzen A."/>
            <person name="Daum C."/>
            <person name="Hundley H."/>
            <person name="Pangilinan J."/>
            <person name="Johnson J."/>
            <person name="Barry K."/>
            <person name="LaButti K."/>
            <person name="Ng V."/>
            <person name="Ahrendt S."/>
            <person name="Min B."/>
            <person name="Choi I.G."/>
            <person name="Park H."/>
            <person name="Plett J.M."/>
            <person name="Magnuson J."/>
            <person name="Spatafora J.W."/>
            <person name="Nagy L.G."/>
            <person name="Henrissat B."/>
            <person name="Grigoriev I.V."/>
            <person name="Yang Z.L."/>
            <person name="Xu J."/>
            <person name="Martin F.M."/>
        </authorList>
    </citation>
    <scope>NUCLEOTIDE SEQUENCE</scope>
    <source>
        <strain evidence="1">KUC20120723A-06</strain>
    </source>
</reference>
<dbReference type="EMBL" id="MU266332">
    <property type="protein sequence ID" value="KAH7930465.1"/>
    <property type="molecule type" value="Genomic_DNA"/>
</dbReference>
<evidence type="ECO:0000313" key="1">
    <source>
        <dbReference type="EMBL" id="KAH7930465.1"/>
    </source>
</evidence>
<accession>A0ACB8BX27</accession>
<dbReference type="Proteomes" id="UP000790709">
    <property type="component" value="Unassembled WGS sequence"/>
</dbReference>
<organism evidence="1 2">
    <name type="scientific">Leucogyrophana mollusca</name>
    <dbReference type="NCBI Taxonomy" id="85980"/>
    <lineage>
        <taxon>Eukaryota</taxon>
        <taxon>Fungi</taxon>
        <taxon>Dikarya</taxon>
        <taxon>Basidiomycota</taxon>
        <taxon>Agaricomycotina</taxon>
        <taxon>Agaricomycetes</taxon>
        <taxon>Agaricomycetidae</taxon>
        <taxon>Boletales</taxon>
        <taxon>Boletales incertae sedis</taxon>
        <taxon>Leucogyrophana</taxon>
    </lineage>
</organism>
<keyword evidence="2" id="KW-1185">Reference proteome</keyword>
<comment type="caution">
    <text evidence="1">The sequence shown here is derived from an EMBL/GenBank/DDBJ whole genome shotgun (WGS) entry which is preliminary data.</text>
</comment>
<name>A0ACB8BX27_9AGAM</name>
<gene>
    <name evidence="1" type="ORF">BV22DRAFT_1028433</name>
</gene>